<evidence type="ECO:0000256" key="1">
    <source>
        <dbReference type="ARBA" id="ARBA00022729"/>
    </source>
</evidence>
<sequence length="323" mass="34601">MTARSIRIAATSFAALAALTGCATAANEGAEITVSGSATVAPITQAVADQGRFAIDLAAEGTINGFERFCAGETDLNNASTAIPEEFVASCAENGVDFVELPIGLDAMTLVRNEANSFATDLSMTELADIWAPDSTVTTWADVRSEWPDDEIGLYGRPDGSGTFDFFTNTVNGEPGSIRDDYQATNDMVELTSWVADDENALAFMGVGNYLEADEEQRDRITNIAIDGVMPTLEHAQSGEYTPFSRPLFIYVSLQAIEEKAAVAEFVDYYVDYVPNALPFTGFYGLGDEVTELVQARWEARTPGAMFDGDEFPTGDLAAALSS</sequence>
<dbReference type="PROSITE" id="PS51257">
    <property type="entry name" value="PROKAR_LIPOPROTEIN"/>
    <property type="match status" value="1"/>
</dbReference>
<dbReference type="PANTHER" id="PTHR30570:SF1">
    <property type="entry name" value="PHOSPHATE-BINDING PROTEIN PSTS"/>
    <property type="match status" value="1"/>
</dbReference>
<dbReference type="CDD" id="cd13654">
    <property type="entry name" value="PBP2_phosphate_like_2"/>
    <property type="match status" value="1"/>
</dbReference>
<evidence type="ECO:0000313" key="4">
    <source>
        <dbReference type="EMBL" id="KAB1646798.1"/>
    </source>
</evidence>
<evidence type="ECO:0000256" key="2">
    <source>
        <dbReference type="SAM" id="SignalP"/>
    </source>
</evidence>
<gene>
    <name evidence="4" type="ORF">F8O04_13760</name>
</gene>
<name>A0A6H9WF97_9MICO</name>
<comment type="caution">
    <text evidence="4">The sequence shown here is derived from an EMBL/GenBank/DDBJ whole genome shotgun (WGS) entry which is preliminary data.</text>
</comment>
<feature type="domain" description="PBP" evidence="3">
    <location>
        <begin position="25"/>
        <end position="271"/>
    </location>
</feature>
<evidence type="ECO:0000313" key="5">
    <source>
        <dbReference type="Proteomes" id="UP000431744"/>
    </source>
</evidence>
<dbReference type="PANTHER" id="PTHR30570">
    <property type="entry name" value="PERIPLASMIC PHOSPHATE BINDING COMPONENT OF PHOSPHATE ABC TRANSPORTER"/>
    <property type="match status" value="1"/>
</dbReference>
<dbReference type="InterPro" id="IPR024370">
    <property type="entry name" value="PBP_domain"/>
</dbReference>
<protein>
    <submittedName>
        <fullName evidence="4">PstS family phosphate ABC transporter substrate-binding protein</fullName>
    </submittedName>
</protein>
<dbReference type="AlphaFoldDB" id="A0A6H9WF97"/>
<keyword evidence="1 2" id="KW-0732">Signal</keyword>
<dbReference type="RefSeq" id="WP_158029964.1">
    <property type="nucleotide sequence ID" value="NZ_BMHG01000002.1"/>
</dbReference>
<dbReference type="Gene3D" id="3.40.190.10">
    <property type="entry name" value="Periplasmic binding protein-like II"/>
    <property type="match status" value="2"/>
</dbReference>
<dbReference type="OrthoDB" id="9790048at2"/>
<reference evidence="4 5" key="1">
    <citation type="submission" date="2019-09" db="EMBL/GenBank/DDBJ databases">
        <title>Phylogeny of genus Pseudoclavibacter and closely related genus.</title>
        <authorList>
            <person name="Li Y."/>
        </authorList>
    </citation>
    <scope>NUCLEOTIDE SEQUENCE [LARGE SCALE GENOMIC DNA]</scope>
    <source>
        <strain evidence="4 5">EGI 60007</strain>
    </source>
</reference>
<organism evidence="4 5">
    <name type="scientific">Pseudoclavibacter endophyticus</name>
    <dbReference type="NCBI Taxonomy" id="1778590"/>
    <lineage>
        <taxon>Bacteria</taxon>
        <taxon>Bacillati</taxon>
        <taxon>Actinomycetota</taxon>
        <taxon>Actinomycetes</taxon>
        <taxon>Micrococcales</taxon>
        <taxon>Microbacteriaceae</taxon>
        <taxon>Pseudoclavibacter</taxon>
    </lineage>
</organism>
<dbReference type="Proteomes" id="UP000431744">
    <property type="component" value="Unassembled WGS sequence"/>
</dbReference>
<accession>A0A6H9WF97</accession>
<feature type="signal peptide" evidence="2">
    <location>
        <begin position="1"/>
        <end position="25"/>
    </location>
</feature>
<dbReference type="EMBL" id="WBJY01000004">
    <property type="protein sequence ID" value="KAB1646798.1"/>
    <property type="molecule type" value="Genomic_DNA"/>
</dbReference>
<dbReference type="Pfam" id="PF12849">
    <property type="entry name" value="PBP_like_2"/>
    <property type="match status" value="1"/>
</dbReference>
<proteinExistence type="predicted"/>
<dbReference type="SUPFAM" id="SSF53850">
    <property type="entry name" value="Periplasmic binding protein-like II"/>
    <property type="match status" value="1"/>
</dbReference>
<feature type="chain" id="PRO_5026260718" evidence="2">
    <location>
        <begin position="26"/>
        <end position="323"/>
    </location>
</feature>
<keyword evidence="5" id="KW-1185">Reference proteome</keyword>
<evidence type="ECO:0000259" key="3">
    <source>
        <dbReference type="Pfam" id="PF12849"/>
    </source>
</evidence>
<dbReference type="InterPro" id="IPR050811">
    <property type="entry name" value="Phosphate_ABC_transporter"/>
</dbReference>